<reference evidence="2 3" key="1">
    <citation type="journal article" date="2010" name="Nature">
        <title>Genome sequencing and analysis of the model grass Brachypodium distachyon.</title>
        <authorList>
            <consortium name="International Brachypodium Initiative"/>
        </authorList>
    </citation>
    <scope>NUCLEOTIDE SEQUENCE [LARGE SCALE GENOMIC DNA]</scope>
    <source>
        <strain evidence="2 3">Bd21</strain>
    </source>
</reference>
<organism evidence="2">
    <name type="scientific">Brachypodium distachyon</name>
    <name type="common">Purple false brome</name>
    <name type="synonym">Trachynia distachya</name>
    <dbReference type="NCBI Taxonomy" id="15368"/>
    <lineage>
        <taxon>Eukaryota</taxon>
        <taxon>Viridiplantae</taxon>
        <taxon>Streptophyta</taxon>
        <taxon>Embryophyta</taxon>
        <taxon>Tracheophyta</taxon>
        <taxon>Spermatophyta</taxon>
        <taxon>Magnoliopsida</taxon>
        <taxon>Liliopsida</taxon>
        <taxon>Poales</taxon>
        <taxon>Poaceae</taxon>
        <taxon>BOP clade</taxon>
        <taxon>Pooideae</taxon>
        <taxon>Stipodae</taxon>
        <taxon>Brachypodieae</taxon>
        <taxon>Brachypodium</taxon>
    </lineage>
</organism>
<name>A0A2K2CM58_BRADI</name>
<dbReference type="Gramene" id="PNT63110">
    <property type="protein sequence ID" value="PNT63110"/>
    <property type="gene ID" value="BRADI_4g11550v3"/>
</dbReference>
<dbReference type="AlphaFoldDB" id="A0A2K2CM58"/>
<evidence type="ECO:0000313" key="4">
    <source>
        <dbReference type="Proteomes" id="UP000008810"/>
    </source>
</evidence>
<proteinExistence type="predicted"/>
<reference evidence="2" key="2">
    <citation type="submission" date="2017-06" db="EMBL/GenBank/DDBJ databases">
        <title>WGS assembly of Brachypodium distachyon.</title>
        <authorList>
            <consortium name="The International Brachypodium Initiative"/>
            <person name="Lucas S."/>
            <person name="Harmon-Smith M."/>
            <person name="Lail K."/>
            <person name="Tice H."/>
            <person name="Grimwood J."/>
            <person name="Bruce D."/>
            <person name="Barry K."/>
            <person name="Shu S."/>
            <person name="Lindquist E."/>
            <person name="Wang M."/>
            <person name="Pitluck S."/>
            <person name="Vogel J.P."/>
            <person name="Garvin D.F."/>
            <person name="Mockler T.C."/>
            <person name="Schmutz J."/>
            <person name="Rokhsar D."/>
            <person name="Bevan M.W."/>
        </authorList>
    </citation>
    <scope>NUCLEOTIDE SEQUENCE</scope>
    <source>
        <strain evidence="2">Bd21</strain>
    </source>
</reference>
<dbReference type="Gene3D" id="3.20.20.100">
    <property type="entry name" value="NADP-dependent oxidoreductase domain"/>
    <property type="match status" value="1"/>
</dbReference>
<gene>
    <name evidence="3" type="primary">LOC100840354</name>
    <name evidence="2" type="ORF">BRADI_4g11550v3</name>
</gene>
<dbReference type="GO" id="GO:0016491">
    <property type="term" value="F:oxidoreductase activity"/>
    <property type="evidence" value="ECO:0007669"/>
    <property type="project" value="InterPro"/>
</dbReference>
<dbReference type="PRINTS" id="PR00069">
    <property type="entry name" value="ALDKETRDTASE"/>
</dbReference>
<dbReference type="InterPro" id="IPR023210">
    <property type="entry name" value="NADP_OxRdtase_dom"/>
</dbReference>
<dbReference type="EnsemblPlants" id="PNT63110">
    <property type="protein sequence ID" value="PNT63110"/>
    <property type="gene ID" value="BRADI_4g11550v3"/>
</dbReference>
<dbReference type="Pfam" id="PF00248">
    <property type="entry name" value="Aldo_ket_red"/>
    <property type="match status" value="1"/>
</dbReference>
<dbReference type="OrthoDB" id="2310150at2759"/>
<evidence type="ECO:0000313" key="2">
    <source>
        <dbReference type="EMBL" id="PNT63110.1"/>
    </source>
</evidence>
<dbReference type="PANTHER" id="PTHR43147:SF2">
    <property type="entry name" value="NADP-DEPENDENT OXIDOREDUCTASE DOMAIN-CONTAINING PROTEIN"/>
    <property type="match status" value="1"/>
</dbReference>
<accession>A0A2K2CM58</accession>
<evidence type="ECO:0000259" key="1">
    <source>
        <dbReference type="Pfam" id="PF00248"/>
    </source>
</evidence>
<reference evidence="3" key="3">
    <citation type="submission" date="2018-08" db="UniProtKB">
        <authorList>
            <consortium name="EnsemblPlants"/>
        </authorList>
    </citation>
    <scope>IDENTIFICATION</scope>
    <source>
        <strain evidence="3">cv. Bd21</strain>
    </source>
</reference>
<evidence type="ECO:0000313" key="3">
    <source>
        <dbReference type="EnsemblPlants" id="PNT63110"/>
    </source>
</evidence>
<keyword evidence="4" id="KW-1185">Reference proteome</keyword>
<protein>
    <recommendedName>
        <fullName evidence="1">NADP-dependent oxidoreductase domain-containing protein</fullName>
    </recommendedName>
</protein>
<dbReference type="EMBL" id="CM000883">
    <property type="protein sequence ID" value="PNT63110.1"/>
    <property type="molecule type" value="Genomic_DNA"/>
</dbReference>
<sequence>MTWIRGGPEAIDSRNITEAIDSSLRRLGVDYIDLYQIHWPDRYVPMFGETEYDPSCQYASVPMEEQLEALRKGIDAGKIRYIGLSNETPYGVMKFLELSRNFELRPKILTVQNSYNLLCRNFDAGLAECCHHERISLLAYSPMAMGILSGKYHSSDDSGLPDARMNLFKGRYSEGESRYNLQNPKLESAMKEYRRISIKYGVCPAILAIAFVLRHPLVGSAVFGATKLRQLQEVLEATKIHLCEEIVAEINDVHARYPNPCP</sequence>
<dbReference type="PANTHER" id="PTHR43147">
    <property type="entry name" value="PROTEIN TAS"/>
    <property type="match status" value="1"/>
</dbReference>
<dbReference type="SUPFAM" id="SSF51430">
    <property type="entry name" value="NAD(P)-linked oxidoreductase"/>
    <property type="match status" value="1"/>
</dbReference>
<dbReference type="ExpressionAtlas" id="A0A2K2CM58">
    <property type="expression patterns" value="baseline and differential"/>
</dbReference>
<dbReference type="InterPro" id="IPR036812">
    <property type="entry name" value="NAD(P)_OxRdtase_dom_sf"/>
</dbReference>
<dbReference type="InterPro" id="IPR020471">
    <property type="entry name" value="AKR"/>
</dbReference>
<feature type="domain" description="NADP-dependent oxidoreductase" evidence="1">
    <location>
        <begin position="7"/>
        <end position="253"/>
    </location>
</feature>
<dbReference type="Proteomes" id="UP000008810">
    <property type="component" value="Chromosome 4"/>
</dbReference>